<comment type="caution">
    <text evidence="1">The sequence shown here is derived from an EMBL/GenBank/DDBJ whole genome shotgun (WGS) entry which is preliminary data.</text>
</comment>
<name>A0ABX0GNY2_9GAMM</name>
<protein>
    <submittedName>
        <fullName evidence="1">Uncharacterized protein</fullName>
    </submittedName>
</protein>
<evidence type="ECO:0000313" key="2">
    <source>
        <dbReference type="Proteomes" id="UP000697802"/>
    </source>
</evidence>
<proteinExistence type="predicted"/>
<evidence type="ECO:0000313" key="1">
    <source>
        <dbReference type="EMBL" id="NHB89932.1"/>
    </source>
</evidence>
<keyword evidence="2" id="KW-1185">Reference proteome</keyword>
<dbReference type="RefSeq" id="WP_133812545.1">
    <property type="nucleotide sequence ID" value="NZ_CAWPIF010000061.1"/>
</dbReference>
<sequence length="79" mass="9111">MKLISLIKPIKVKYFGIELSVPFWTKFIVTDHNGIVSAQNEKPLQSNGSWISESVQYQYEIVAIVDLENVDWKDTLIQI</sequence>
<dbReference type="EMBL" id="PUJU01000061">
    <property type="protein sequence ID" value="NHB89932.1"/>
    <property type="molecule type" value="Genomic_DNA"/>
</dbReference>
<accession>A0ABX0GNY2</accession>
<gene>
    <name evidence="1" type="ORF">C5471_20370</name>
</gene>
<dbReference type="Proteomes" id="UP000697802">
    <property type="component" value="Unassembled WGS sequence"/>
</dbReference>
<reference evidence="1 2" key="1">
    <citation type="submission" date="2018-02" db="EMBL/GenBank/DDBJ databases">
        <authorList>
            <person name="Machado R.A."/>
        </authorList>
    </citation>
    <scope>NUCLEOTIDE SEQUENCE [LARGE SCALE GENOMIC DNA]</scope>
    <source>
        <strain evidence="1 2">T327</strain>
    </source>
</reference>
<organism evidence="1 2">
    <name type="scientific">Photorhabdus tasmaniensis</name>
    <dbReference type="NCBI Taxonomy" id="1004159"/>
    <lineage>
        <taxon>Bacteria</taxon>
        <taxon>Pseudomonadati</taxon>
        <taxon>Pseudomonadota</taxon>
        <taxon>Gammaproteobacteria</taxon>
        <taxon>Enterobacterales</taxon>
        <taxon>Morganellaceae</taxon>
        <taxon>Photorhabdus</taxon>
    </lineage>
</organism>